<dbReference type="InterPro" id="IPR001096">
    <property type="entry name" value="Peptidase_C13"/>
</dbReference>
<dbReference type="GO" id="GO:0004197">
    <property type="term" value="F:cysteine-type endopeptidase activity"/>
    <property type="evidence" value="ECO:0007669"/>
    <property type="project" value="TreeGrafter"/>
</dbReference>
<accession>A0A7R9KV80</accession>
<dbReference type="Gene3D" id="3.40.50.1460">
    <property type="match status" value="1"/>
</dbReference>
<dbReference type="Proteomes" id="UP000759131">
    <property type="component" value="Unassembled WGS sequence"/>
</dbReference>
<evidence type="ECO:0000256" key="1">
    <source>
        <dbReference type="ARBA" id="ARBA00009941"/>
    </source>
</evidence>
<dbReference type="PANTHER" id="PTHR12000:SF42">
    <property type="entry name" value="LEGUMAIN"/>
    <property type="match status" value="1"/>
</dbReference>
<evidence type="ECO:0000313" key="3">
    <source>
        <dbReference type="Proteomes" id="UP000759131"/>
    </source>
</evidence>
<reference evidence="2" key="1">
    <citation type="submission" date="2020-11" db="EMBL/GenBank/DDBJ databases">
        <authorList>
            <person name="Tran Van P."/>
        </authorList>
    </citation>
    <scope>NUCLEOTIDE SEQUENCE</scope>
</reference>
<dbReference type="EMBL" id="OC861715">
    <property type="protein sequence ID" value="CAD7629656.1"/>
    <property type="molecule type" value="Genomic_DNA"/>
</dbReference>
<dbReference type="GO" id="GO:0006624">
    <property type="term" value="P:vacuolar protein processing"/>
    <property type="evidence" value="ECO:0007669"/>
    <property type="project" value="TreeGrafter"/>
</dbReference>
<protein>
    <submittedName>
        <fullName evidence="2">Uncharacterized protein</fullName>
    </submittedName>
</protein>
<proteinExistence type="inferred from homology"/>
<dbReference type="OrthoDB" id="192611at2759"/>
<sequence>MEACESGSMWANFLPNNINVYAVASSKAGQISRQAFCYFKPNKDMDYCHGSLFSHYWLLDSERTDLSKETLQQQFDYIFKTGNLIDPIIVPSHEIPQQSLQFGDLSIAKLSVSEFMGNRAK</sequence>
<dbReference type="AlphaFoldDB" id="A0A7R9KV80"/>
<dbReference type="Pfam" id="PF01650">
    <property type="entry name" value="Peptidase_C13"/>
    <property type="match status" value="1"/>
</dbReference>
<name>A0A7R9KV80_9ACAR</name>
<gene>
    <name evidence="2" type="ORF">OSB1V03_LOCUS10071</name>
</gene>
<dbReference type="GO" id="GO:0051603">
    <property type="term" value="P:proteolysis involved in protein catabolic process"/>
    <property type="evidence" value="ECO:0007669"/>
    <property type="project" value="TreeGrafter"/>
</dbReference>
<comment type="similarity">
    <text evidence="1">Belongs to the peptidase C13 family.</text>
</comment>
<dbReference type="EMBL" id="CAJPIZ010007140">
    <property type="protein sequence ID" value="CAG2110086.1"/>
    <property type="molecule type" value="Genomic_DNA"/>
</dbReference>
<dbReference type="PANTHER" id="PTHR12000">
    <property type="entry name" value="HEMOGLOBINASE FAMILY MEMBER"/>
    <property type="match status" value="1"/>
</dbReference>
<dbReference type="GO" id="GO:0005773">
    <property type="term" value="C:vacuole"/>
    <property type="evidence" value="ECO:0007669"/>
    <property type="project" value="GOC"/>
</dbReference>
<organism evidence="2">
    <name type="scientific">Medioppia subpectinata</name>
    <dbReference type="NCBI Taxonomy" id="1979941"/>
    <lineage>
        <taxon>Eukaryota</taxon>
        <taxon>Metazoa</taxon>
        <taxon>Ecdysozoa</taxon>
        <taxon>Arthropoda</taxon>
        <taxon>Chelicerata</taxon>
        <taxon>Arachnida</taxon>
        <taxon>Acari</taxon>
        <taxon>Acariformes</taxon>
        <taxon>Sarcoptiformes</taxon>
        <taxon>Oribatida</taxon>
        <taxon>Brachypylina</taxon>
        <taxon>Oppioidea</taxon>
        <taxon>Oppiidae</taxon>
        <taxon>Medioppia</taxon>
    </lineage>
</organism>
<evidence type="ECO:0000313" key="2">
    <source>
        <dbReference type="EMBL" id="CAD7629656.1"/>
    </source>
</evidence>
<keyword evidence="3" id="KW-1185">Reference proteome</keyword>